<sequence>MSYSTTAISDQYDIAKELTCYLQSTAIEISLVNMDTIECQYGAHYTARQYLYQLLSGKLSVLEVTLSLPLDSSVAKIEAARLATLKVATVWQKRQNKQSETATHVVLVMDIHLTDDNRENENGISDDQKYKNQRVKHYFGARYFMEQLVLDTNDSVQRLQVFSWHDWHSILEALQAPCELWRFLDYHLDQLENAINGQVSSFETETALVTQFLNRPALFTPAIVLDNALIKYNIQDEPNPALTSMTLAYKNQSVTVQMYHQHLQQAAHLWSQLSAQMIEASREKHIGNDDKAVLANEVTHWQQQLLDESLFSRHELVRTLYKHPKQEPRLQQTGYVVHQHSYESLGRHYVLIFYGQDAEGHNGKKTIQPNLSKIAQDVAIRLPIAELHHVIVLGIDFIKEAEDTFIDIDLWIQPVNAMTQRERQLTKQLQQFKKQTLK</sequence>
<protein>
    <submittedName>
        <fullName evidence="1">Uncharacterized protein</fullName>
    </submittedName>
</protein>
<accession>A0ABN4N5C6</accession>
<reference evidence="1 2" key="1">
    <citation type="submission" date="2016-03" db="EMBL/GenBank/DDBJ databases">
        <title>Genome sequencing of Psychrobacter alimentarius PAMC 27889.</title>
        <authorList>
            <person name="Lee J."/>
            <person name="Kim O.-S."/>
        </authorList>
    </citation>
    <scope>NUCLEOTIDE SEQUENCE [LARGE SCALE GENOMIC DNA]</scope>
    <source>
        <strain evidence="1 2">PAMC 27889</strain>
    </source>
</reference>
<evidence type="ECO:0000313" key="1">
    <source>
        <dbReference type="EMBL" id="AMT98233.1"/>
    </source>
</evidence>
<dbReference type="GeneID" id="33059589"/>
<gene>
    <name evidence="1" type="ORF">A3K91_2663</name>
</gene>
<keyword evidence="2" id="KW-1185">Reference proteome</keyword>
<dbReference type="RefSeq" id="WP_062845710.1">
    <property type="nucleotide sequence ID" value="NZ_CP014945.1"/>
</dbReference>
<proteinExistence type="predicted"/>
<name>A0ABN4N5C6_9GAMM</name>
<dbReference type="Proteomes" id="UP000076104">
    <property type="component" value="Chromosome"/>
</dbReference>
<dbReference type="EMBL" id="CP014945">
    <property type="protein sequence ID" value="AMT98233.1"/>
    <property type="molecule type" value="Genomic_DNA"/>
</dbReference>
<organism evidence="1 2">
    <name type="scientific">Psychrobacter alimentarius</name>
    <dbReference type="NCBI Taxonomy" id="261164"/>
    <lineage>
        <taxon>Bacteria</taxon>
        <taxon>Pseudomonadati</taxon>
        <taxon>Pseudomonadota</taxon>
        <taxon>Gammaproteobacteria</taxon>
        <taxon>Moraxellales</taxon>
        <taxon>Moraxellaceae</taxon>
        <taxon>Psychrobacter</taxon>
    </lineage>
</organism>
<evidence type="ECO:0000313" key="2">
    <source>
        <dbReference type="Proteomes" id="UP000076104"/>
    </source>
</evidence>